<proteinExistence type="predicted"/>
<organism evidence="1 2">
    <name type="scientific">Sparassis crispa</name>
    <dbReference type="NCBI Taxonomy" id="139825"/>
    <lineage>
        <taxon>Eukaryota</taxon>
        <taxon>Fungi</taxon>
        <taxon>Dikarya</taxon>
        <taxon>Basidiomycota</taxon>
        <taxon>Agaricomycotina</taxon>
        <taxon>Agaricomycetes</taxon>
        <taxon>Polyporales</taxon>
        <taxon>Sparassidaceae</taxon>
        <taxon>Sparassis</taxon>
    </lineage>
</organism>
<name>A0A401H1Z9_9APHY</name>
<dbReference type="Proteomes" id="UP000287166">
    <property type="component" value="Unassembled WGS sequence"/>
</dbReference>
<protein>
    <submittedName>
        <fullName evidence="1">Uncharacterized protein</fullName>
    </submittedName>
</protein>
<dbReference type="InParanoid" id="A0A401H1Z9"/>
<evidence type="ECO:0000313" key="2">
    <source>
        <dbReference type="Proteomes" id="UP000287166"/>
    </source>
</evidence>
<dbReference type="AlphaFoldDB" id="A0A401H1Z9"/>
<dbReference type="GeneID" id="38785393"/>
<keyword evidence="2" id="KW-1185">Reference proteome</keyword>
<dbReference type="RefSeq" id="XP_027619389.1">
    <property type="nucleotide sequence ID" value="XM_027763588.1"/>
</dbReference>
<gene>
    <name evidence="1" type="ORF">SCP_1302920</name>
</gene>
<sequence>MGPGARHSTLDDHWSSWNWRKLVDLNSHLLKHLIEALLMSKKHCEIAERFSSTFMPTTIIKWQEMIADWNADKMQPDPYAELTASTTMVTIRLELAEEEALEALQGALPLHDQLTASKFICLGEGVLRNPLKKSTLQEKRNTLTWHIKTWMGFQATYMPVVPMFRNTDTLNKTAAEENRVTPTEHLKLYLLSELVQPERASGCRAGIANKERQFRITSGGHHCITIAHNTGQAIVHNSPAIVIVITLGTL</sequence>
<evidence type="ECO:0000313" key="1">
    <source>
        <dbReference type="EMBL" id="GBE88476.1"/>
    </source>
</evidence>
<reference evidence="1 2" key="1">
    <citation type="journal article" date="2018" name="Sci. Rep.">
        <title>Genome sequence of the cauliflower mushroom Sparassis crispa (Hanabiratake) and its association with beneficial usage.</title>
        <authorList>
            <person name="Kiyama R."/>
            <person name="Furutani Y."/>
            <person name="Kawaguchi K."/>
            <person name="Nakanishi T."/>
        </authorList>
    </citation>
    <scope>NUCLEOTIDE SEQUENCE [LARGE SCALE GENOMIC DNA]</scope>
</reference>
<accession>A0A401H1Z9</accession>
<dbReference type="EMBL" id="BFAD01000013">
    <property type="protein sequence ID" value="GBE88476.1"/>
    <property type="molecule type" value="Genomic_DNA"/>
</dbReference>
<comment type="caution">
    <text evidence="1">The sequence shown here is derived from an EMBL/GenBank/DDBJ whole genome shotgun (WGS) entry which is preliminary data.</text>
</comment>
<dbReference type="STRING" id="139825.A0A401H1Z9"/>
<dbReference type="OrthoDB" id="2737640at2759"/>